<dbReference type="InterPro" id="IPR036875">
    <property type="entry name" value="Znf_CCHC_sf"/>
</dbReference>
<gene>
    <name evidence="2" type="ORF">LITE_LOCUS30885</name>
</gene>
<dbReference type="GO" id="GO:0003676">
    <property type="term" value="F:nucleic acid binding"/>
    <property type="evidence" value="ECO:0007669"/>
    <property type="project" value="InterPro"/>
</dbReference>
<evidence type="ECO:0000313" key="3">
    <source>
        <dbReference type="Proteomes" id="UP001154282"/>
    </source>
</evidence>
<dbReference type="AlphaFoldDB" id="A0AAV0MZD9"/>
<dbReference type="SUPFAM" id="SSF57756">
    <property type="entry name" value="Retrovirus zinc finger-like domains"/>
    <property type="match status" value="1"/>
</dbReference>
<protein>
    <submittedName>
        <fullName evidence="2">Uncharacterized protein</fullName>
    </submittedName>
</protein>
<comment type="caution">
    <text evidence="2">The sequence shown here is derived from an EMBL/GenBank/DDBJ whole genome shotgun (WGS) entry which is preliminary data.</text>
</comment>
<evidence type="ECO:0000313" key="2">
    <source>
        <dbReference type="EMBL" id="CAI0451502.1"/>
    </source>
</evidence>
<evidence type="ECO:0000256" key="1">
    <source>
        <dbReference type="SAM" id="MobiDB-lite"/>
    </source>
</evidence>
<reference evidence="2" key="1">
    <citation type="submission" date="2022-08" db="EMBL/GenBank/DDBJ databases">
        <authorList>
            <person name="Gutierrez-Valencia J."/>
        </authorList>
    </citation>
    <scope>NUCLEOTIDE SEQUENCE</scope>
</reference>
<proteinExistence type="predicted"/>
<sequence>HFSGPSSPREASGPNTRRARLICQFCEKPGHSVRQCFQLFPPNRSAHPTNRPAPAQAHFTNAAPSLLPAVGNPSSSTQWLMDSAASHHVTGDLGNLSLYSDYTGPDELIVGNGSGSTHGGADAERGKQR</sequence>
<name>A0AAV0MZD9_9ROSI</name>
<accession>A0AAV0MZD9</accession>
<organism evidence="2 3">
    <name type="scientific">Linum tenue</name>
    <dbReference type="NCBI Taxonomy" id="586396"/>
    <lineage>
        <taxon>Eukaryota</taxon>
        <taxon>Viridiplantae</taxon>
        <taxon>Streptophyta</taxon>
        <taxon>Embryophyta</taxon>
        <taxon>Tracheophyta</taxon>
        <taxon>Spermatophyta</taxon>
        <taxon>Magnoliopsida</taxon>
        <taxon>eudicotyledons</taxon>
        <taxon>Gunneridae</taxon>
        <taxon>Pentapetalae</taxon>
        <taxon>rosids</taxon>
        <taxon>fabids</taxon>
        <taxon>Malpighiales</taxon>
        <taxon>Linaceae</taxon>
        <taxon>Linum</taxon>
    </lineage>
</organism>
<dbReference type="EMBL" id="CAMGYJ010000007">
    <property type="protein sequence ID" value="CAI0451502.1"/>
    <property type="molecule type" value="Genomic_DNA"/>
</dbReference>
<feature type="region of interest" description="Disordered" evidence="1">
    <location>
        <begin position="107"/>
        <end position="129"/>
    </location>
</feature>
<dbReference type="GO" id="GO:0008270">
    <property type="term" value="F:zinc ion binding"/>
    <property type="evidence" value="ECO:0007669"/>
    <property type="project" value="InterPro"/>
</dbReference>
<keyword evidence="3" id="KW-1185">Reference proteome</keyword>
<dbReference type="Proteomes" id="UP001154282">
    <property type="component" value="Unassembled WGS sequence"/>
</dbReference>
<feature type="non-terminal residue" evidence="2">
    <location>
        <position position="1"/>
    </location>
</feature>